<dbReference type="Proteomes" id="UP000266841">
    <property type="component" value="Unassembled WGS sequence"/>
</dbReference>
<accession>K0TJM7</accession>
<comment type="caution">
    <text evidence="2">The sequence shown here is derived from an EMBL/GenBank/DDBJ whole genome shotgun (WGS) entry which is preliminary data.</text>
</comment>
<feature type="non-terminal residue" evidence="2">
    <location>
        <position position="102"/>
    </location>
</feature>
<dbReference type="AlphaFoldDB" id="K0TJM7"/>
<evidence type="ECO:0000313" key="3">
    <source>
        <dbReference type="Proteomes" id="UP000266841"/>
    </source>
</evidence>
<dbReference type="EMBL" id="AGNL01000970">
    <property type="protein sequence ID" value="EJK77374.1"/>
    <property type="molecule type" value="Genomic_DNA"/>
</dbReference>
<proteinExistence type="predicted"/>
<feature type="region of interest" description="Disordered" evidence="1">
    <location>
        <begin position="64"/>
        <end position="102"/>
    </location>
</feature>
<organism evidence="2 3">
    <name type="scientific">Thalassiosira oceanica</name>
    <name type="common">Marine diatom</name>
    <dbReference type="NCBI Taxonomy" id="159749"/>
    <lineage>
        <taxon>Eukaryota</taxon>
        <taxon>Sar</taxon>
        <taxon>Stramenopiles</taxon>
        <taxon>Ochrophyta</taxon>
        <taxon>Bacillariophyta</taxon>
        <taxon>Coscinodiscophyceae</taxon>
        <taxon>Thalassiosirophycidae</taxon>
        <taxon>Thalassiosirales</taxon>
        <taxon>Thalassiosiraceae</taxon>
        <taxon>Thalassiosira</taxon>
    </lineage>
</organism>
<keyword evidence="3" id="KW-1185">Reference proteome</keyword>
<reference evidence="2 3" key="1">
    <citation type="journal article" date="2012" name="Genome Biol.">
        <title>Genome and low-iron response of an oceanic diatom adapted to chronic iron limitation.</title>
        <authorList>
            <person name="Lommer M."/>
            <person name="Specht M."/>
            <person name="Roy A.S."/>
            <person name="Kraemer L."/>
            <person name="Andreson R."/>
            <person name="Gutowska M.A."/>
            <person name="Wolf J."/>
            <person name="Bergner S.V."/>
            <person name="Schilhabel M.B."/>
            <person name="Klostermeier U.C."/>
            <person name="Beiko R.G."/>
            <person name="Rosenstiel P."/>
            <person name="Hippler M."/>
            <person name="Laroche J."/>
        </authorList>
    </citation>
    <scope>NUCLEOTIDE SEQUENCE [LARGE SCALE GENOMIC DNA]</scope>
    <source>
        <strain evidence="2 3">CCMP1005</strain>
    </source>
</reference>
<evidence type="ECO:0000256" key="1">
    <source>
        <dbReference type="SAM" id="MobiDB-lite"/>
    </source>
</evidence>
<name>K0TJM7_THAOC</name>
<protein>
    <submittedName>
        <fullName evidence="2">Uncharacterized protein</fullName>
    </submittedName>
</protein>
<sequence>MYESSRGSAFGTLLGTHRQQAFLAACCLHRHKTNLLYWNNRTSHPSLMGKGGDSGIGEILSAKTTTTASRPDNAAAAPLPGPGRPVIPVIPVDPPKAVGTAG</sequence>
<gene>
    <name evidence="2" type="ORF">THAOC_00798</name>
</gene>
<evidence type="ECO:0000313" key="2">
    <source>
        <dbReference type="EMBL" id="EJK77374.1"/>
    </source>
</evidence>